<dbReference type="Gene3D" id="3.10.560.10">
    <property type="entry name" value="Outer membrane lipoprotein wza domain like"/>
    <property type="match status" value="6"/>
</dbReference>
<evidence type="ECO:0000256" key="10">
    <source>
        <dbReference type="ARBA" id="ARBA00023114"/>
    </source>
</evidence>
<dbReference type="PANTHER" id="PTHR33619">
    <property type="entry name" value="POLYSACCHARIDE EXPORT PROTEIN GFCE-RELATED"/>
    <property type="match status" value="1"/>
</dbReference>
<feature type="coiled-coil region" evidence="15">
    <location>
        <begin position="468"/>
        <end position="537"/>
    </location>
</feature>
<evidence type="ECO:0000256" key="16">
    <source>
        <dbReference type="SAM" id="MobiDB-lite"/>
    </source>
</evidence>
<dbReference type="RefSeq" id="WP_139229906.1">
    <property type="nucleotide sequence ID" value="NZ_FOYW01000001.1"/>
</dbReference>
<keyword evidence="4" id="KW-1134">Transmembrane beta strand</keyword>
<evidence type="ECO:0000256" key="11">
    <source>
        <dbReference type="ARBA" id="ARBA00023136"/>
    </source>
</evidence>
<evidence type="ECO:0000256" key="6">
    <source>
        <dbReference type="ARBA" id="ARBA00022692"/>
    </source>
</evidence>
<dbReference type="Pfam" id="PF02563">
    <property type="entry name" value="Poly_export"/>
    <property type="match status" value="1"/>
</dbReference>
<feature type="region of interest" description="Disordered" evidence="16">
    <location>
        <begin position="54"/>
        <end position="107"/>
    </location>
</feature>
<comment type="subcellular location">
    <subcellularLocation>
        <location evidence="1">Cell outer membrane</location>
        <topology evidence="1">Multi-pass membrane protein</topology>
    </subcellularLocation>
</comment>
<dbReference type="AlphaFoldDB" id="A0A1I6HAF1"/>
<evidence type="ECO:0000313" key="22">
    <source>
        <dbReference type="Proteomes" id="UP000198644"/>
    </source>
</evidence>
<evidence type="ECO:0000256" key="3">
    <source>
        <dbReference type="ARBA" id="ARBA00022448"/>
    </source>
</evidence>
<feature type="domain" description="Polysaccharide export protein N-terminal" evidence="18">
    <location>
        <begin position="127"/>
        <end position="200"/>
    </location>
</feature>
<organism evidence="21 22">
    <name type="scientific">Marinobacter daqiaonensis</name>
    <dbReference type="NCBI Taxonomy" id="650891"/>
    <lineage>
        <taxon>Bacteria</taxon>
        <taxon>Pseudomonadati</taxon>
        <taxon>Pseudomonadota</taxon>
        <taxon>Gammaproteobacteria</taxon>
        <taxon>Pseudomonadales</taxon>
        <taxon>Marinobacteraceae</taxon>
        <taxon>Marinobacter</taxon>
    </lineage>
</organism>
<evidence type="ECO:0000256" key="4">
    <source>
        <dbReference type="ARBA" id="ARBA00022452"/>
    </source>
</evidence>
<dbReference type="GO" id="GO:0015159">
    <property type="term" value="F:polysaccharide transmembrane transporter activity"/>
    <property type="evidence" value="ECO:0007669"/>
    <property type="project" value="InterPro"/>
</dbReference>
<dbReference type="InterPro" id="IPR049712">
    <property type="entry name" value="Poly_export"/>
</dbReference>
<feature type="domain" description="Soluble ligand binding" evidence="19">
    <location>
        <begin position="652"/>
        <end position="688"/>
    </location>
</feature>
<keyword evidence="7 17" id="KW-0732">Signal</keyword>
<evidence type="ECO:0000256" key="1">
    <source>
        <dbReference type="ARBA" id="ARBA00004571"/>
    </source>
</evidence>
<dbReference type="EMBL" id="FOYW01000001">
    <property type="protein sequence ID" value="SFR51291.1"/>
    <property type="molecule type" value="Genomic_DNA"/>
</dbReference>
<dbReference type="Pfam" id="PF22461">
    <property type="entry name" value="SLBB_2"/>
    <property type="match status" value="1"/>
</dbReference>
<keyword evidence="3" id="KW-0813">Transport</keyword>
<feature type="chain" id="PRO_5011505130" evidence="17">
    <location>
        <begin position="23"/>
        <end position="893"/>
    </location>
</feature>
<dbReference type="Gene3D" id="3.30.1950.10">
    <property type="entry name" value="wza like domain"/>
    <property type="match status" value="1"/>
</dbReference>
<evidence type="ECO:0000256" key="15">
    <source>
        <dbReference type="SAM" id="Coils"/>
    </source>
</evidence>
<keyword evidence="15" id="KW-0175">Coiled coil</keyword>
<sequence length="893" mass="99253">MTLKQKLLTALAATLLPLTISAQSISQSQIEQFKNMPRAQQEALARQYGVDLDTIRGGGSQQQRPDNVNVVEPLSSISDEEREQARQRDEQEREEEEERKNGGLKPFGYELFEGTSTTFAPVTEIPVPVNYTLGPGDVLRVQLWGKENQQLELPISRDGTISFPDSGPVSVAGLSFDEARQQIKKRVSEQYIGVEASVSLGELRSMRVFVLGEARKPGSYSVSSLSTITNALYVSGGIKKTGSLRQVQHKRDGKVIGTLDLYDLLLKGDTSADRRLQPGDAIFIPPVGPRVGIDGEVYRPALYELDGETSLQQLVRLAGGMTPQAYPQRVKIERTNDEFLRIVAEANLTTPQGQQARVKPGDRIDVASIADITGQYVEIKGAATRPGRYAWIPGMRASSLIQSIQNDLEPAADTTSALIVRVDEDTDRISTLAVNLRKVASLPGSEHDPVLQERDRLYIFSDLDKTDLDERKLKHEEHKLAVERLEERNKRQQNQQNLSEQEKVRLEEEKWLAILEREALTEEEEQKLLNLRQWQREPMLAGVIQRLKSQATPRYPAQVVEVNGEVRYPGEYPLPLSHDLTAVITLAGGLKDSASMLTAELARIEEGDRGDARTTIQQIDLAAIVAGQQRINLQSRDTLLIKPIPDFDKKFRVTLEGEVRFPGEYTFGEGETLSDVLERAGGLTDNAFPRGAVFTRKKLRELEAERLREAEERLQGDLLGVQLQGDSFGGQNANRVQQVQGLLEDVQNSRPLGRMVIDLEAVVSNENYQAIRLQDGDALTVPTMPQSVTVLGEVQYPTSHLHSNGVTVDDYLERSGGPTRQADETRVYVVKADGSVMLPKESRWWGGRSQTLQPGDTIIVPIDVDRLNQLELWSNVSQIIYQMALGAAAVGNL</sequence>
<feature type="domain" description="SLBB" evidence="20">
    <location>
        <begin position="207"/>
        <end position="284"/>
    </location>
</feature>
<evidence type="ECO:0000256" key="2">
    <source>
        <dbReference type="ARBA" id="ARBA00009450"/>
    </source>
</evidence>
<dbReference type="GO" id="GO:0009279">
    <property type="term" value="C:cell outer membrane"/>
    <property type="evidence" value="ECO:0007669"/>
    <property type="project" value="UniProtKB-SubCell"/>
</dbReference>
<keyword evidence="13" id="KW-0998">Cell outer membrane</keyword>
<feature type="signal peptide" evidence="17">
    <location>
        <begin position="1"/>
        <end position="22"/>
    </location>
</feature>
<protein>
    <submittedName>
        <fullName evidence="21">Protein involved in polysaccharide export, contains SLBB domain of the beta-grasp fold</fullName>
    </submittedName>
</protein>
<accession>A0A1I6HAF1</accession>
<dbReference type="GO" id="GO:0006811">
    <property type="term" value="P:monoatomic ion transport"/>
    <property type="evidence" value="ECO:0007669"/>
    <property type="project" value="UniProtKB-KW"/>
</dbReference>
<evidence type="ECO:0000313" key="21">
    <source>
        <dbReference type="EMBL" id="SFR51291.1"/>
    </source>
</evidence>
<evidence type="ECO:0000259" key="18">
    <source>
        <dbReference type="Pfam" id="PF02563"/>
    </source>
</evidence>
<dbReference type="PANTHER" id="PTHR33619:SF3">
    <property type="entry name" value="POLYSACCHARIDE EXPORT PROTEIN GFCE-RELATED"/>
    <property type="match status" value="1"/>
</dbReference>
<proteinExistence type="inferred from homology"/>
<evidence type="ECO:0000256" key="17">
    <source>
        <dbReference type="SAM" id="SignalP"/>
    </source>
</evidence>
<dbReference type="InterPro" id="IPR003715">
    <property type="entry name" value="Poly_export_N"/>
</dbReference>
<dbReference type="OrthoDB" id="9808948at2"/>
<dbReference type="GO" id="GO:0046930">
    <property type="term" value="C:pore complex"/>
    <property type="evidence" value="ECO:0007669"/>
    <property type="project" value="UniProtKB-KW"/>
</dbReference>
<evidence type="ECO:0000256" key="9">
    <source>
        <dbReference type="ARBA" id="ARBA00023065"/>
    </source>
</evidence>
<evidence type="ECO:0000256" key="5">
    <source>
        <dbReference type="ARBA" id="ARBA00022597"/>
    </source>
</evidence>
<evidence type="ECO:0000256" key="7">
    <source>
        <dbReference type="ARBA" id="ARBA00022729"/>
    </source>
</evidence>
<keyword evidence="5" id="KW-0762">Sugar transport</keyword>
<feature type="domain" description="Soluble ligand binding" evidence="19">
    <location>
        <begin position="559"/>
        <end position="606"/>
    </location>
</feature>
<dbReference type="Proteomes" id="UP000198644">
    <property type="component" value="Unassembled WGS sequence"/>
</dbReference>
<evidence type="ECO:0000256" key="8">
    <source>
        <dbReference type="ARBA" id="ARBA00023047"/>
    </source>
</evidence>
<feature type="domain" description="Soluble ligand binding" evidence="19">
    <location>
        <begin position="291"/>
        <end position="334"/>
    </location>
</feature>
<comment type="similarity">
    <text evidence="2">Belongs to the BexD/CtrA/VexA family.</text>
</comment>
<evidence type="ECO:0000259" key="19">
    <source>
        <dbReference type="Pfam" id="PF10531"/>
    </source>
</evidence>
<dbReference type="STRING" id="650891.SAMN05216203_1034"/>
<dbReference type="GO" id="GO:0015288">
    <property type="term" value="F:porin activity"/>
    <property type="evidence" value="ECO:0007669"/>
    <property type="project" value="UniProtKB-KW"/>
</dbReference>
<keyword evidence="8" id="KW-0625">Polysaccharide transport</keyword>
<keyword evidence="6" id="KW-0812">Transmembrane</keyword>
<dbReference type="Pfam" id="PF10531">
    <property type="entry name" value="SLBB"/>
    <property type="match status" value="4"/>
</dbReference>
<reference evidence="21 22" key="1">
    <citation type="submission" date="2016-10" db="EMBL/GenBank/DDBJ databases">
        <authorList>
            <person name="de Groot N.N."/>
        </authorList>
    </citation>
    <scope>NUCLEOTIDE SEQUENCE [LARGE SCALE GENOMIC DNA]</scope>
    <source>
        <strain evidence="21 22">CGMCC 1.9167</strain>
    </source>
</reference>
<keyword evidence="22" id="KW-1185">Reference proteome</keyword>
<evidence type="ECO:0000256" key="12">
    <source>
        <dbReference type="ARBA" id="ARBA00023139"/>
    </source>
</evidence>
<gene>
    <name evidence="21" type="ORF">SAMN05216203_1034</name>
</gene>
<feature type="domain" description="Soluble ligand binding" evidence="19">
    <location>
        <begin position="788"/>
        <end position="838"/>
    </location>
</feature>
<keyword evidence="10" id="KW-0626">Porin</keyword>
<keyword evidence="9" id="KW-0406">Ion transport</keyword>
<name>A0A1I6HAF1_9GAMM</name>
<evidence type="ECO:0000259" key="20">
    <source>
        <dbReference type="Pfam" id="PF22461"/>
    </source>
</evidence>
<keyword evidence="14" id="KW-0449">Lipoprotein</keyword>
<keyword evidence="12" id="KW-0564">Palmitate</keyword>
<dbReference type="InterPro" id="IPR054765">
    <property type="entry name" value="SLBB_dom"/>
</dbReference>
<dbReference type="InterPro" id="IPR019554">
    <property type="entry name" value="Soluble_ligand-bd"/>
</dbReference>
<evidence type="ECO:0000256" key="14">
    <source>
        <dbReference type="ARBA" id="ARBA00023288"/>
    </source>
</evidence>
<evidence type="ECO:0000256" key="13">
    <source>
        <dbReference type="ARBA" id="ARBA00023237"/>
    </source>
</evidence>
<keyword evidence="11" id="KW-0472">Membrane</keyword>